<accession>A0ABY7E0Q2</accession>
<protein>
    <recommendedName>
        <fullName evidence="2">Beta-lactamase-related domain-containing protein</fullName>
    </recommendedName>
</protein>
<keyword evidence="4" id="KW-1185">Reference proteome</keyword>
<dbReference type="PANTHER" id="PTHR43319">
    <property type="entry name" value="BETA-LACTAMASE-RELATED"/>
    <property type="match status" value="1"/>
</dbReference>
<dbReference type="InterPro" id="IPR052907">
    <property type="entry name" value="Beta-lactamase/esterase"/>
</dbReference>
<name>A0ABY7E0Q2_MYAAR</name>
<proteinExistence type="predicted"/>
<dbReference type="EMBL" id="CP111015">
    <property type="protein sequence ID" value="WAR01999.1"/>
    <property type="molecule type" value="Genomic_DNA"/>
</dbReference>
<feature type="domain" description="Beta-lactamase-related" evidence="2">
    <location>
        <begin position="36"/>
        <end position="68"/>
    </location>
</feature>
<dbReference type="InterPro" id="IPR012338">
    <property type="entry name" value="Beta-lactam/transpept-like"/>
</dbReference>
<evidence type="ECO:0000256" key="1">
    <source>
        <dbReference type="SAM" id="MobiDB-lite"/>
    </source>
</evidence>
<dbReference type="InterPro" id="IPR001466">
    <property type="entry name" value="Beta-lactam-related"/>
</dbReference>
<gene>
    <name evidence="3" type="ORF">MAR_008557</name>
</gene>
<dbReference type="Proteomes" id="UP001164746">
    <property type="component" value="Chromosome 4"/>
</dbReference>
<dbReference type="PANTHER" id="PTHR43319:SF3">
    <property type="entry name" value="BETA-LACTAMASE-RELATED DOMAIN-CONTAINING PROTEIN"/>
    <property type="match status" value="1"/>
</dbReference>
<reference evidence="3" key="1">
    <citation type="submission" date="2022-11" db="EMBL/GenBank/DDBJ databases">
        <title>Centuries of genome instability and evolution in soft-shell clam transmissible cancer (bioRxiv).</title>
        <authorList>
            <person name="Hart S.F.M."/>
            <person name="Yonemitsu M.A."/>
            <person name="Giersch R.M."/>
            <person name="Beal B.F."/>
            <person name="Arriagada G."/>
            <person name="Davis B.W."/>
            <person name="Ostrander E.A."/>
            <person name="Goff S.P."/>
            <person name="Metzger M.J."/>
        </authorList>
    </citation>
    <scope>NUCLEOTIDE SEQUENCE</scope>
    <source>
        <strain evidence="3">MELC-2E11</strain>
        <tissue evidence="3">Siphon/mantle</tissue>
    </source>
</reference>
<dbReference type="Pfam" id="PF00144">
    <property type="entry name" value="Beta-lactamase"/>
    <property type="match status" value="1"/>
</dbReference>
<evidence type="ECO:0000259" key="2">
    <source>
        <dbReference type="Pfam" id="PF00144"/>
    </source>
</evidence>
<organism evidence="3 4">
    <name type="scientific">Mya arenaria</name>
    <name type="common">Soft-shell clam</name>
    <dbReference type="NCBI Taxonomy" id="6604"/>
    <lineage>
        <taxon>Eukaryota</taxon>
        <taxon>Metazoa</taxon>
        <taxon>Spiralia</taxon>
        <taxon>Lophotrochozoa</taxon>
        <taxon>Mollusca</taxon>
        <taxon>Bivalvia</taxon>
        <taxon>Autobranchia</taxon>
        <taxon>Heteroconchia</taxon>
        <taxon>Euheterodonta</taxon>
        <taxon>Imparidentia</taxon>
        <taxon>Neoheterodontei</taxon>
        <taxon>Myida</taxon>
        <taxon>Myoidea</taxon>
        <taxon>Myidae</taxon>
        <taxon>Mya</taxon>
    </lineage>
</organism>
<evidence type="ECO:0000313" key="3">
    <source>
        <dbReference type="EMBL" id="WAR01999.1"/>
    </source>
</evidence>
<feature type="compositionally biased region" description="Basic and acidic residues" evidence="1">
    <location>
        <begin position="108"/>
        <end position="119"/>
    </location>
</feature>
<sequence>ANLESGLDQGGSFAVFYHGEPVVNLWGGYSDYDCRRIGLLDYQKPVSRYWPEFAQKGKGAVTVEQLISNQEACRTRAVLEARHRTLHWPSQISLPPSNKGGVSKTSRPIRDAKKMNDPDIRELPCPSTHGHATAANMAKLFGIVANGGTKPNHIFGHGGYGGQYAACDIRHKIGFAYTTCFLDPFTSYSDNGDERMYSLVNVMYQCVFDKENMKQEWRLFPFHSKFKSYMDQNQMTSKL</sequence>
<dbReference type="Gene3D" id="3.40.710.10">
    <property type="entry name" value="DD-peptidase/beta-lactamase superfamily"/>
    <property type="match status" value="2"/>
</dbReference>
<feature type="region of interest" description="Disordered" evidence="1">
    <location>
        <begin position="90"/>
        <end position="119"/>
    </location>
</feature>
<dbReference type="SUPFAM" id="SSF56601">
    <property type="entry name" value="beta-lactamase/transpeptidase-like"/>
    <property type="match status" value="1"/>
</dbReference>
<feature type="non-terminal residue" evidence="3">
    <location>
        <position position="239"/>
    </location>
</feature>
<evidence type="ECO:0000313" key="4">
    <source>
        <dbReference type="Proteomes" id="UP001164746"/>
    </source>
</evidence>